<feature type="compositionally biased region" description="Basic and acidic residues" evidence="1">
    <location>
        <begin position="419"/>
        <end position="431"/>
    </location>
</feature>
<feature type="compositionally biased region" description="Basic and acidic residues" evidence="1">
    <location>
        <begin position="295"/>
        <end position="311"/>
    </location>
</feature>
<dbReference type="EMBL" id="DF238767">
    <property type="protein sequence ID" value="GAC92596.1"/>
    <property type="molecule type" value="Genomic_DNA"/>
</dbReference>
<feature type="compositionally biased region" description="Low complexity" evidence="1">
    <location>
        <begin position="240"/>
        <end position="282"/>
    </location>
</feature>
<sequence length="970" mass="102618">MSPPASVTITQLEPVVFLRGQSSSGEDARGRRRPVNIDAPPSQLRALVTLYLPKPSKIKEIAVSLKGTAKTDWPEGIGPNRVELVEEMTIFHHVINLYNAKQDKANLIASRPRSNSVGPGIGLQDDVDWDYAAATASTNAAAAPSPPSAFAGSSRQASGSTRRENDRPKSSNANGASGGSNLARQIAGAAAKAGTAMIPPTLRPDMGLAKAKDPSSSSSSRSRPPLQRTGSGNTSWAAYATSPDSNSATPATSPSAPLSSRAAPNSSSTGSPLLFSSPPTSFFDRREPSPAQHQDLSRWHEYFESQGHERPPLYAPRSAPLQGYDAWPTEVPPESPSAVENVPATTDSSGSTAISVPSSSAASTAATPKGPTAANLVDDGTALNAQGQSPPRSATISASATSPPLNRSILHAQSSSTPRAKDQTVRFDPQSRIDSASSSTANGASSRTSGNRSAPSSRRNSVELQDNQSRNSKNKPNSKSSNDNKTKKPGLKTLINGLLKEPTADSKANHEDAVQSDSKEFKKGTYTYPICISLPSNLPPTLHADFGFNRYVLRANVVRAGALTPNLVAEREINLIHAPDEDALEETDSIVVERCWEDLLSYMVVFSGKSFPIGQQIPLWLKFVPLGKVKIYRIVATLEERTDYFAKGRRVARHEVPRKWTLMKVAHASQTEPILPILSDSTDVLDSSPLAPMARAAAGEHDDSDGLTSILDPTGPWELATELNIPACGTTRINLSTNHSKSNIAVHHLVRLAIRVGRSDGDWEVWNDNVGTSSSAAKNTPQLYDIIIEAPITLTSSHTATEWTALPNYWSLPAEPVDQDAADRSAEMDTPLRPAMPSPVLTSRTGLVGQHASQAGPVAAPLRSPTGANGSPISVSPPMSRNPTQLSRRWLALSADHISRDGNSTGPANAVGASAAAPPPAYRPNARTGETTVASTSMSRSPSELQGATLNGEPAQTSCDANAYSVGMAH</sequence>
<feature type="compositionally biased region" description="Low complexity" evidence="1">
    <location>
        <begin position="435"/>
        <end position="450"/>
    </location>
</feature>
<dbReference type="AlphaFoldDB" id="R9NVX8"/>
<dbReference type="PANTHER" id="PTHR11188">
    <property type="entry name" value="ARRESTIN DOMAIN CONTAINING PROTEIN"/>
    <property type="match status" value="1"/>
</dbReference>
<dbReference type="RefSeq" id="XP_012186183.1">
    <property type="nucleotide sequence ID" value="XM_012330793.1"/>
</dbReference>
<dbReference type="InterPro" id="IPR011022">
    <property type="entry name" value="Arrestin_C-like"/>
</dbReference>
<dbReference type="GO" id="GO:0030674">
    <property type="term" value="F:protein-macromolecule adaptor activity"/>
    <property type="evidence" value="ECO:0007669"/>
    <property type="project" value="TreeGrafter"/>
</dbReference>
<feature type="region of interest" description="Disordered" evidence="1">
    <location>
        <begin position="196"/>
        <end position="491"/>
    </location>
</feature>
<proteinExistence type="predicted"/>
<feature type="region of interest" description="Disordered" evidence="1">
    <location>
        <begin position="821"/>
        <end position="884"/>
    </location>
</feature>
<feature type="region of interest" description="Disordered" evidence="1">
    <location>
        <begin position="138"/>
        <end position="180"/>
    </location>
</feature>
<evidence type="ECO:0000313" key="3">
    <source>
        <dbReference type="EMBL" id="GAC92596.1"/>
    </source>
</evidence>
<evidence type="ECO:0000313" key="4">
    <source>
        <dbReference type="Proteomes" id="UP000014071"/>
    </source>
</evidence>
<name>R9NVX8_PSEHS</name>
<dbReference type="Proteomes" id="UP000014071">
    <property type="component" value="Unassembled WGS sequence"/>
</dbReference>
<organism evidence="3 4">
    <name type="scientific">Pseudozyma hubeiensis (strain SY62)</name>
    <name type="common">Yeast</name>
    <dbReference type="NCBI Taxonomy" id="1305764"/>
    <lineage>
        <taxon>Eukaryota</taxon>
        <taxon>Fungi</taxon>
        <taxon>Dikarya</taxon>
        <taxon>Basidiomycota</taxon>
        <taxon>Ustilaginomycotina</taxon>
        <taxon>Ustilaginomycetes</taxon>
        <taxon>Ustilaginales</taxon>
        <taxon>Ustilaginaceae</taxon>
        <taxon>Pseudozyma</taxon>
    </lineage>
</organism>
<dbReference type="OrthoDB" id="2238745at2759"/>
<feature type="domain" description="Arrestin C-terminal-like" evidence="2">
    <location>
        <begin position="596"/>
        <end position="799"/>
    </location>
</feature>
<protein>
    <recommendedName>
        <fullName evidence="2">Arrestin C-terminal-like domain-containing protein</fullName>
    </recommendedName>
</protein>
<dbReference type="GeneID" id="24105462"/>
<dbReference type="HOGENOM" id="CLU_007709_0_0_1"/>
<feature type="compositionally biased region" description="Polar residues" evidence="1">
    <location>
        <begin position="866"/>
        <end position="884"/>
    </location>
</feature>
<evidence type="ECO:0000256" key="1">
    <source>
        <dbReference type="SAM" id="MobiDB-lite"/>
    </source>
</evidence>
<keyword evidence="4" id="KW-1185">Reference proteome</keyword>
<feature type="region of interest" description="Disordered" evidence="1">
    <location>
        <begin position="898"/>
        <end position="957"/>
    </location>
</feature>
<accession>R9NVX8</accession>
<dbReference type="GO" id="GO:0070086">
    <property type="term" value="P:ubiquitin-dependent endocytosis"/>
    <property type="evidence" value="ECO:0007669"/>
    <property type="project" value="TreeGrafter"/>
</dbReference>
<feature type="compositionally biased region" description="Low complexity" evidence="1">
    <location>
        <begin position="906"/>
        <end position="916"/>
    </location>
</feature>
<feature type="compositionally biased region" description="Low complexity" evidence="1">
    <location>
        <begin position="467"/>
        <end position="483"/>
    </location>
</feature>
<dbReference type="InterPro" id="IPR014752">
    <property type="entry name" value="Arrestin-like_C"/>
</dbReference>
<feature type="compositionally biased region" description="Low complexity" evidence="1">
    <location>
        <begin position="138"/>
        <end position="154"/>
    </location>
</feature>
<feature type="compositionally biased region" description="Low complexity" evidence="1">
    <location>
        <begin position="348"/>
        <end position="374"/>
    </location>
</feature>
<dbReference type="eggNOG" id="KOG3780">
    <property type="taxonomic scope" value="Eukaryota"/>
</dbReference>
<feature type="compositionally biased region" description="Low complexity" evidence="1">
    <location>
        <begin position="214"/>
        <end position="225"/>
    </location>
</feature>
<dbReference type="SMART" id="SM01017">
    <property type="entry name" value="Arrestin_C"/>
    <property type="match status" value="1"/>
</dbReference>
<dbReference type="GO" id="GO:0005829">
    <property type="term" value="C:cytosol"/>
    <property type="evidence" value="ECO:0007669"/>
    <property type="project" value="TreeGrafter"/>
</dbReference>
<feature type="compositionally biased region" description="Polar residues" evidence="1">
    <location>
        <begin position="928"/>
        <end position="957"/>
    </location>
</feature>
<reference evidence="4" key="1">
    <citation type="journal article" date="2013" name="Genome Announc.">
        <title>Draft genome sequence of the basidiomycetous yeast-like fungus Pseudozyma hubeiensis SY62, which produces an abundant amount of the biosurfactant mannosylerythritol lipids.</title>
        <authorList>
            <person name="Konishi M."/>
            <person name="Hatada Y."/>
            <person name="Horiuchi J."/>
        </authorList>
    </citation>
    <scope>NUCLEOTIDE SEQUENCE [LARGE SCALE GENOMIC DNA]</scope>
    <source>
        <strain evidence="4">SY62</strain>
    </source>
</reference>
<feature type="compositionally biased region" description="Low complexity" evidence="1">
    <location>
        <begin position="389"/>
        <end position="404"/>
    </location>
</feature>
<dbReference type="Pfam" id="PF02752">
    <property type="entry name" value="Arrestin_C"/>
    <property type="match status" value="1"/>
</dbReference>
<dbReference type="GO" id="GO:0031625">
    <property type="term" value="F:ubiquitin protein ligase binding"/>
    <property type="evidence" value="ECO:0007669"/>
    <property type="project" value="TreeGrafter"/>
</dbReference>
<feature type="compositionally biased region" description="Polar residues" evidence="1">
    <location>
        <begin position="451"/>
        <end position="466"/>
    </location>
</feature>
<dbReference type="Pfam" id="PF00339">
    <property type="entry name" value="Arrestin_N"/>
    <property type="match status" value="1"/>
</dbReference>
<dbReference type="Gene3D" id="2.60.40.640">
    <property type="match status" value="2"/>
</dbReference>
<dbReference type="PANTHER" id="PTHR11188:SF17">
    <property type="entry name" value="FI21816P1"/>
    <property type="match status" value="1"/>
</dbReference>
<dbReference type="InterPro" id="IPR011021">
    <property type="entry name" value="Arrestin-like_N"/>
</dbReference>
<dbReference type="SUPFAM" id="SSF81296">
    <property type="entry name" value="E set domains"/>
    <property type="match status" value="1"/>
</dbReference>
<evidence type="ECO:0000259" key="2">
    <source>
        <dbReference type="SMART" id="SM01017"/>
    </source>
</evidence>
<gene>
    <name evidence="3" type="ORF">PHSY_000150</name>
</gene>
<dbReference type="GO" id="GO:0005886">
    <property type="term" value="C:plasma membrane"/>
    <property type="evidence" value="ECO:0007669"/>
    <property type="project" value="TreeGrafter"/>
</dbReference>
<dbReference type="InterPro" id="IPR050357">
    <property type="entry name" value="Arrestin_domain-protein"/>
</dbReference>
<dbReference type="InterPro" id="IPR014756">
    <property type="entry name" value="Ig_E-set"/>
</dbReference>
<dbReference type="STRING" id="1305764.R9NVX8"/>
<feature type="compositionally biased region" description="Low complexity" evidence="1">
    <location>
        <begin position="170"/>
        <end position="180"/>
    </location>
</feature>